<gene>
    <name evidence="3" type="ORF">EIZ62_10230</name>
</gene>
<feature type="compositionally biased region" description="Pro residues" evidence="1">
    <location>
        <begin position="1"/>
        <end position="10"/>
    </location>
</feature>
<keyword evidence="2" id="KW-0812">Transmembrane</keyword>
<protein>
    <submittedName>
        <fullName evidence="3">Uncharacterized protein</fullName>
    </submittedName>
</protein>
<name>A0A6I6FLW5_9ACTN</name>
<evidence type="ECO:0000256" key="2">
    <source>
        <dbReference type="SAM" id="Phobius"/>
    </source>
</evidence>
<dbReference type="RefSeq" id="WP_156692375.1">
    <property type="nucleotide sequence ID" value="NZ_CP034279.1"/>
</dbReference>
<keyword evidence="2" id="KW-1133">Transmembrane helix</keyword>
<sequence length="279" mass="28488">MTMPPPPQQPTGPYGAHPGPYGGGPQPGPYGAQPGPYGGGAQPGFPQQYPGPGPYGAGPVPGPYGAPPPRRKRTGLVAGLVAGSLVLLGCLGYGVTMLLDGDDSPFPAATHKLVVPQLLVDGEYKLAQDMSGTEGKKILDTTHSPLVRTEGAAVAQYTAEKDGQVKVLVVSGLYGQIKKPDQQRRAMLDGAGTAKSAKVETPPKDVTPAGSDVTVECQVLTDTDSAVSFPMCAVGDENITLSVGVVDALSAGQQGAAPDLAKAAELTLKVRNEMRTPIG</sequence>
<evidence type="ECO:0000256" key="1">
    <source>
        <dbReference type="SAM" id="MobiDB-lite"/>
    </source>
</evidence>
<reference evidence="3 4" key="1">
    <citation type="submission" date="2018-12" db="EMBL/GenBank/DDBJ databases">
        <title>Complete genome sequence of Streptomyces ficellus NRRL8067, the producer of ficellomycin, feldamycin and nojirimycin.</title>
        <authorList>
            <person name="Zhang H."/>
            <person name="Yue R."/>
            <person name="Liu Y."/>
            <person name="Li M."/>
            <person name="Mu H."/>
            <person name="Zhang J."/>
        </authorList>
    </citation>
    <scope>NUCLEOTIDE SEQUENCE [LARGE SCALE GENOMIC DNA]</scope>
    <source>
        <strain evidence="3 4">NRRL 8067</strain>
    </source>
</reference>
<organism evidence="3 4">
    <name type="scientific">Streptomyces ficellus</name>
    <dbReference type="NCBI Taxonomy" id="1977088"/>
    <lineage>
        <taxon>Bacteria</taxon>
        <taxon>Bacillati</taxon>
        <taxon>Actinomycetota</taxon>
        <taxon>Actinomycetes</taxon>
        <taxon>Kitasatosporales</taxon>
        <taxon>Streptomycetaceae</taxon>
        <taxon>Streptomyces</taxon>
    </lineage>
</organism>
<feature type="transmembrane region" description="Helical" evidence="2">
    <location>
        <begin position="76"/>
        <end position="99"/>
    </location>
</feature>
<keyword evidence="4" id="KW-1185">Reference proteome</keyword>
<dbReference type="KEGG" id="sfic:EIZ62_10230"/>
<dbReference type="AlphaFoldDB" id="A0A6I6FLW5"/>
<dbReference type="Proteomes" id="UP000422572">
    <property type="component" value="Chromosome"/>
</dbReference>
<keyword evidence="2" id="KW-0472">Membrane</keyword>
<evidence type="ECO:0000313" key="3">
    <source>
        <dbReference type="EMBL" id="QGV78578.1"/>
    </source>
</evidence>
<proteinExistence type="predicted"/>
<dbReference type="OrthoDB" id="4333093at2"/>
<dbReference type="EMBL" id="CP034279">
    <property type="protein sequence ID" value="QGV78578.1"/>
    <property type="molecule type" value="Genomic_DNA"/>
</dbReference>
<accession>A0A6I6FLW5</accession>
<feature type="region of interest" description="Disordered" evidence="1">
    <location>
        <begin position="1"/>
        <end position="70"/>
    </location>
</feature>
<evidence type="ECO:0000313" key="4">
    <source>
        <dbReference type="Proteomes" id="UP000422572"/>
    </source>
</evidence>